<dbReference type="AlphaFoldDB" id="A0A381YQF0"/>
<dbReference type="Gene3D" id="3.10.20.30">
    <property type="match status" value="1"/>
</dbReference>
<dbReference type="PANTHER" id="PTHR11908">
    <property type="entry name" value="XANTHINE DEHYDROGENASE"/>
    <property type="match status" value="1"/>
</dbReference>
<dbReference type="InterPro" id="IPR002888">
    <property type="entry name" value="2Fe-2S-bd"/>
</dbReference>
<dbReference type="InterPro" id="IPR037165">
    <property type="entry name" value="AldOxase/xan_DH_Mopterin-bd_sf"/>
</dbReference>
<dbReference type="Pfam" id="PF01799">
    <property type="entry name" value="Fer2_2"/>
    <property type="match status" value="1"/>
</dbReference>
<dbReference type="GO" id="GO:0005506">
    <property type="term" value="F:iron ion binding"/>
    <property type="evidence" value="ECO:0007669"/>
    <property type="project" value="InterPro"/>
</dbReference>
<dbReference type="GO" id="GO:0051536">
    <property type="term" value="F:iron-sulfur cluster binding"/>
    <property type="evidence" value="ECO:0007669"/>
    <property type="project" value="InterPro"/>
</dbReference>
<gene>
    <name evidence="3" type="ORF">METZ01_LOCUS131627</name>
</gene>
<sequence length="510" mass="54418">MKDQKELSIKVDGKVFSINDEDLTLLDFLRSEAGITSVKDGCSPQGQCGCCTVLVDGQARVSCVTPVRRVVGREITTMQGLDGEIKNEWAEAFSQVGASQCGFCTPGIIMRFAALQKSGEQVEIEKVKRSLHAHLCRCTGWQTIVEAWEKVGKSEGIIETKEAALRASIEGRSTQKIGLDIVLGMGGFSSDTAPSNCLIAVPDSSGGWSLGENLTEARKLAQKIQGRRTTVKAVPPIELPPGDWDAVLKTNWVEPGYLETDSAWCEPGGEPSTPLANGGAFGSKLESPVPEVARSLANKYKRPVLAILSREDSVRLGPKRPPIAGGVNKNGQGIIRVARTPGIVKAINSVAPEIEVEEIDLRGPVTSSKIRAAGWAEAQILLCGALGEVGTIISPDGSSASAEVDERQINISVRCGQPLNETVLRSYCIGAAHMAWSWVTSESLTVDENGEVQDLTIRSFGIVRAGEMPEVHVEIEPDKSKSVNGSDAVFAAVAAATWIHKGTLPEWPTG</sequence>
<dbReference type="InterPro" id="IPR016208">
    <property type="entry name" value="Ald_Oxase/xanthine_DH-like"/>
</dbReference>
<dbReference type="InterPro" id="IPR001041">
    <property type="entry name" value="2Fe-2S_ferredoxin-type"/>
</dbReference>
<dbReference type="InterPro" id="IPR012675">
    <property type="entry name" value="Beta-grasp_dom_sf"/>
</dbReference>
<dbReference type="SUPFAM" id="SSF47741">
    <property type="entry name" value="CO dehydrogenase ISP C-domain like"/>
    <property type="match status" value="1"/>
</dbReference>
<dbReference type="Gene3D" id="1.10.150.120">
    <property type="entry name" value="[2Fe-2S]-binding domain"/>
    <property type="match status" value="1"/>
</dbReference>
<dbReference type="EMBL" id="UINC01018699">
    <property type="protein sequence ID" value="SVA78773.1"/>
    <property type="molecule type" value="Genomic_DNA"/>
</dbReference>
<evidence type="ECO:0000256" key="1">
    <source>
        <dbReference type="ARBA" id="ARBA00022505"/>
    </source>
</evidence>
<dbReference type="SUPFAM" id="SSF56003">
    <property type="entry name" value="Molybdenum cofactor-binding domain"/>
    <property type="match status" value="1"/>
</dbReference>
<dbReference type="Pfam" id="PF00111">
    <property type="entry name" value="Fer2"/>
    <property type="match status" value="1"/>
</dbReference>
<organism evidence="3">
    <name type="scientific">marine metagenome</name>
    <dbReference type="NCBI Taxonomy" id="408172"/>
    <lineage>
        <taxon>unclassified sequences</taxon>
        <taxon>metagenomes</taxon>
        <taxon>ecological metagenomes</taxon>
    </lineage>
</organism>
<reference evidence="3" key="1">
    <citation type="submission" date="2018-05" db="EMBL/GenBank/DDBJ databases">
        <authorList>
            <person name="Lanie J.A."/>
            <person name="Ng W.-L."/>
            <person name="Kazmierczak K.M."/>
            <person name="Andrzejewski T.M."/>
            <person name="Davidsen T.M."/>
            <person name="Wayne K.J."/>
            <person name="Tettelin H."/>
            <person name="Glass J.I."/>
            <person name="Rusch D."/>
            <person name="Podicherti R."/>
            <person name="Tsui H.-C.T."/>
            <person name="Winkler M.E."/>
        </authorList>
    </citation>
    <scope>NUCLEOTIDE SEQUENCE</scope>
</reference>
<keyword evidence="1" id="KW-0500">Molybdenum</keyword>
<dbReference type="PROSITE" id="PS51085">
    <property type="entry name" value="2FE2S_FER_2"/>
    <property type="match status" value="1"/>
</dbReference>
<protein>
    <recommendedName>
        <fullName evidence="2">2Fe-2S ferredoxin-type domain-containing protein</fullName>
    </recommendedName>
</protein>
<dbReference type="Gene3D" id="3.30.365.10">
    <property type="entry name" value="Aldehyde oxidase/xanthine dehydrogenase, molybdopterin binding domain"/>
    <property type="match status" value="2"/>
</dbReference>
<dbReference type="CDD" id="cd00207">
    <property type="entry name" value="fer2"/>
    <property type="match status" value="1"/>
</dbReference>
<dbReference type="SUPFAM" id="SSF54292">
    <property type="entry name" value="2Fe-2S ferredoxin-like"/>
    <property type="match status" value="1"/>
</dbReference>
<dbReference type="InterPro" id="IPR036884">
    <property type="entry name" value="2Fe-2S-bd_dom_sf"/>
</dbReference>
<proteinExistence type="predicted"/>
<dbReference type="PANTHER" id="PTHR11908:SF132">
    <property type="entry name" value="ALDEHYDE OXIDASE 1-RELATED"/>
    <property type="match status" value="1"/>
</dbReference>
<dbReference type="InterPro" id="IPR036010">
    <property type="entry name" value="2Fe-2S_ferredoxin-like_sf"/>
</dbReference>
<dbReference type="GO" id="GO:0016491">
    <property type="term" value="F:oxidoreductase activity"/>
    <property type="evidence" value="ECO:0007669"/>
    <property type="project" value="InterPro"/>
</dbReference>
<name>A0A381YQF0_9ZZZZ</name>
<accession>A0A381YQF0</accession>
<evidence type="ECO:0000259" key="2">
    <source>
        <dbReference type="PROSITE" id="PS51085"/>
    </source>
</evidence>
<feature type="domain" description="2Fe-2S ferredoxin-type" evidence="2">
    <location>
        <begin position="5"/>
        <end position="81"/>
    </location>
</feature>
<evidence type="ECO:0000313" key="3">
    <source>
        <dbReference type="EMBL" id="SVA78773.1"/>
    </source>
</evidence>